<evidence type="ECO:0000313" key="1">
    <source>
        <dbReference type="EMBL" id="SCX48923.1"/>
    </source>
</evidence>
<proteinExistence type="predicted"/>
<name>A0A1G4Y6A9_9ACTN</name>
<gene>
    <name evidence="1" type="ORF">SAMN03159343_2069</name>
</gene>
<dbReference type="EMBL" id="FMUH01000003">
    <property type="protein sequence ID" value="SCX48923.1"/>
    <property type="molecule type" value="Genomic_DNA"/>
</dbReference>
<dbReference type="STRING" id="1960309.SAMN03159343_2069"/>
<protein>
    <submittedName>
        <fullName evidence="1">Three-Cys-motif partner protein</fullName>
    </submittedName>
</protein>
<dbReference type="RefSeq" id="WP_092803481.1">
    <property type="nucleotide sequence ID" value="NZ_FMUH01000003.1"/>
</dbReference>
<dbReference type="OrthoDB" id="5070486at2"/>
<accession>A0A1G4Y6A9</accession>
<dbReference type="NCBIfam" id="TIGR04474">
    <property type="entry name" value="tcm_partner"/>
    <property type="match status" value="1"/>
</dbReference>
<dbReference type="Proteomes" id="UP000198981">
    <property type="component" value="Unassembled WGS sequence"/>
</dbReference>
<reference evidence="2" key="1">
    <citation type="submission" date="2016-10" db="EMBL/GenBank/DDBJ databases">
        <authorList>
            <person name="Varghese N."/>
            <person name="Submissions S."/>
        </authorList>
    </citation>
    <scope>NUCLEOTIDE SEQUENCE [LARGE SCALE GENOMIC DNA]</scope>
    <source>
        <strain evidence="2">DSM 45722</strain>
    </source>
</reference>
<dbReference type="InterPro" id="IPR031009">
    <property type="entry name" value="Tcm_partner"/>
</dbReference>
<organism evidence="1 2">
    <name type="scientific">Klenkia marina</name>
    <dbReference type="NCBI Taxonomy" id="1960309"/>
    <lineage>
        <taxon>Bacteria</taxon>
        <taxon>Bacillati</taxon>
        <taxon>Actinomycetota</taxon>
        <taxon>Actinomycetes</taxon>
        <taxon>Geodermatophilales</taxon>
        <taxon>Geodermatophilaceae</taxon>
        <taxon>Klenkia</taxon>
    </lineage>
</organism>
<evidence type="ECO:0000313" key="2">
    <source>
        <dbReference type="Proteomes" id="UP000198981"/>
    </source>
</evidence>
<dbReference type="AlphaFoldDB" id="A0A1G4Y6A9"/>
<sequence length="382" mass="43768">MRRCFIIDERSTGVFVAKDKLPPIWEQEPHTAAKHAILRGYLGAWFAIMGRYNGRVLMLDGFAGPNIYEGGQLGSPSLTLETLTQHKYDVAKYGCEFLLFFNEADPERYPHLERSIAEIEAAGLPEHVKIALFNQNFQHLATDLLETLEASDRRLAPTFAFLDPFGYQDVPMNLIRRLLAFDKCELLIYFDANSSIRFANKPGKVEPHFDAWFGTDEYLQAPPAGTPGRKEWLRDLYARQLREVCGFDYVRWFEMRDKKNKTINYLFFCTRHVTGLSRMKDVMWKVAPNGDFVFSDYLNDKLVLFTPDPDIAPLRQAILDHFGGLRGVTIEQVMEFVVVETPFIEAHVKKPTLKPMQLDGLFTSPNQGRFGTYPSGTILDFS</sequence>
<keyword evidence="2" id="KW-1185">Reference proteome</keyword>